<proteinExistence type="predicted"/>
<dbReference type="AlphaFoldDB" id="A0A177NN34"/>
<sequence length="313" mass="36747">MTTTIKLKWLLALVMVFGGFTLYKLFEGLAHNSAYQEYEWVFKIISEFGLFLSVIVSVGYFHHWFIAAEEHKDAEISLRQSLGKYVDSILMNSVKRGFLGITNKEFDFSQIMHGLKPGDYVYWLITFDPRFKNKSRELENAIKTGVHFRMLILKPDSRSGELRAQETNGFNPHEFNEYSKLFKVSLEDVISRIDDTITGSLGVFVYDGLPSLPLFIIIRKESRKMEVFNSFYLTEPVSKMPYLHWESEIKLGTQELFESDHWNMSELFLNYFKRRWEMEKEKLYPSTQEDEIKDFIYAPTAAKLKCTELVTFN</sequence>
<evidence type="ECO:0000313" key="3">
    <source>
        <dbReference type="Proteomes" id="UP000078476"/>
    </source>
</evidence>
<accession>A0A177NN34</accession>
<keyword evidence="3" id="KW-1185">Reference proteome</keyword>
<evidence type="ECO:0000256" key="1">
    <source>
        <dbReference type="SAM" id="Phobius"/>
    </source>
</evidence>
<dbReference type="OrthoDB" id="5562215at2"/>
<dbReference type="EMBL" id="LUUI01000076">
    <property type="protein sequence ID" value="OAI18773.1"/>
    <property type="molecule type" value="Genomic_DNA"/>
</dbReference>
<gene>
    <name evidence="2" type="ORF">A1359_04180</name>
</gene>
<keyword evidence="1" id="KW-0812">Transmembrane</keyword>
<keyword evidence="1" id="KW-1133">Transmembrane helix</keyword>
<protein>
    <submittedName>
        <fullName evidence="2">Uncharacterized protein</fullName>
    </submittedName>
</protein>
<reference evidence="2 3" key="1">
    <citation type="submission" date="2016-03" db="EMBL/GenBank/DDBJ databases">
        <authorList>
            <person name="Ploux O."/>
        </authorList>
    </citation>
    <scope>NUCLEOTIDE SEQUENCE [LARGE SCALE GENOMIC DNA]</scope>
    <source>
        <strain evidence="2 3">R-45370</strain>
    </source>
</reference>
<organism evidence="2 3">
    <name type="scientific">Methylomonas lenta</name>
    <dbReference type="NCBI Taxonomy" id="980561"/>
    <lineage>
        <taxon>Bacteria</taxon>
        <taxon>Pseudomonadati</taxon>
        <taxon>Pseudomonadota</taxon>
        <taxon>Gammaproteobacteria</taxon>
        <taxon>Methylococcales</taxon>
        <taxon>Methylococcaceae</taxon>
        <taxon>Methylomonas</taxon>
    </lineage>
</organism>
<keyword evidence="1" id="KW-0472">Membrane</keyword>
<evidence type="ECO:0000313" key="2">
    <source>
        <dbReference type="EMBL" id="OAI18773.1"/>
    </source>
</evidence>
<feature type="transmembrane region" description="Helical" evidence="1">
    <location>
        <begin position="38"/>
        <end position="61"/>
    </location>
</feature>
<comment type="caution">
    <text evidence="2">The sequence shown here is derived from an EMBL/GenBank/DDBJ whole genome shotgun (WGS) entry which is preliminary data.</text>
</comment>
<feature type="transmembrane region" description="Helical" evidence="1">
    <location>
        <begin position="7"/>
        <end position="26"/>
    </location>
</feature>
<dbReference type="RefSeq" id="WP_066978800.1">
    <property type="nucleotide sequence ID" value="NZ_LUUI01000076.1"/>
</dbReference>
<name>A0A177NN34_9GAMM</name>
<dbReference type="Proteomes" id="UP000078476">
    <property type="component" value="Unassembled WGS sequence"/>
</dbReference>